<dbReference type="PANTHER" id="PTHR43135:SF3">
    <property type="entry name" value="ALPHA-D-RIBOSE 1-METHYLPHOSPHONATE 5-TRIPHOSPHATE DIPHOSPHATASE"/>
    <property type="match status" value="1"/>
</dbReference>
<dbReference type="OrthoDB" id="9802793at2"/>
<dbReference type="eggNOG" id="COG1228">
    <property type="taxonomic scope" value="Bacteria"/>
</dbReference>
<dbReference type="PANTHER" id="PTHR43135">
    <property type="entry name" value="ALPHA-D-RIBOSE 1-METHYLPHOSPHONATE 5-TRIPHOSPHATE DIPHOSPHATASE"/>
    <property type="match status" value="1"/>
</dbReference>
<keyword evidence="3" id="KW-1185">Reference proteome</keyword>
<dbReference type="SUPFAM" id="SSF51556">
    <property type="entry name" value="Metallo-dependent hydrolases"/>
    <property type="match status" value="1"/>
</dbReference>
<evidence type="ECO:0000313" key="2">
    <source>
        <dbReference type="EMBL" id="ABI69170.1"/>
    </source>
</evidence>
<dbReference type="InterPro" id="IPR032466">
    <property type="entry name" value="Metal_Hydrolase"/>
</dbReference>
<gene>
    <name evidence="2" type="ordered locus">Swol_1872</name>
</gene>
<dbReference type="SUPFAM" id="SSF51338">
    <property type="entry name" value="Composite domain of metallo-dependent hydrolases"/>
    <property type="match status" value="1"/>
</dbReference>
<dbReference type="Gene3D" id="3.20.20.140">
    <property type="entry name" value="Metal-dependent hydrolases"/>
    <property type="match status" value="1"/>
</dbReference>
<evidence type="ECO:0000259" key="1">
    <source>
        <dbReference type="Pfam" id="PF01979"/>
    </source>
</evidence>
<dbReference type="InterPro" id="IPR011059">
    <property type="entry name" value="Metal-dep_hydrolase_composite"/>
</dbReference>
<dbReference type="EMBL" id="CP000448">
    <property type="protein sequence ID" value="ABI69170.1"/>
    <property type="molecule type" value="Genomic_DNA"/>
</dbReference>
<dbReference type="InterPro" id="IPR006680">
    <property type="entry name" value="Amidohydro-rel"/>
</dbReference>
<dbReference type="InterPro" id="IPR051781">
    <property type="entry name" value="Metallo-dep_Hydrolase"/>
</dbReference>
<protein>
    <recommendedName>
        <fullName evidence="1">Amidohydrolase-related domain-containing protein</fullName>
    </recommendedName>
</protein>
<sequence length="381" mass="41852">MIAITGGKILTMDEAGSIENGVILVEGEFIKSVGENEGFPSNCQVINAEGKYVLPGFIDAHNHIGLEEEIYRSEGDDVNESSDPITPYLQAADGINFHDLAFSDALRGGVTRSLSMPGSANIIGGQAVFLKHWAGSPGEMIYKNPWGLKAALGENPKRVYGEQKKTPLTRMANASLLREALYVASKEMTKAERKAREEYKQGALLKVLKKKMPLLLHAHRADDILTALRIRDEFDLNLIIQHGTEAFLVADELRKRNVAVFLGPLLVNRAKVEMKEVSFKTASALAQAGIDFAFITDHPVIPVEHLRVCAALAVREGLDEDMALQAITTSPARLLGVEDELGSVRQGKRADLVIFDGHPFDFRSRVVLAMVDGKIWGNRRE</sequence>
<feature type="domain" description="Amidohydrolase-related" evidence="1">
    <location>
        <begin position="52"/>
        <end position="375"/>
    </location>
</feature>
<dbReference type="Proteomes" id="UP000001968">
    <property type="component" value="Chromosome"/>
</dbReference>
<evidence type="ECO:0000313" key="3">
    <source>
        <dbReference type="Proteomes" id="UP000001968"/>
    </source>
</evidence>
<dbReference type="STRING" id="335541.Swol_1872"/>
<dbReference type="GO" id="GO:0016810">
    <property type="term" value="F:hydrolase activity, acting on carbon-nitrogen (but not peptide) bonds"/>
    <property type="evidence" value="ECO:0007669"/>
    <property type="project" value="InterPro"/>
</dbReference>
<dbReference type="KEGG" id="swo:Swol_1872"/>
<dbReference type="AlphaFoldDB" id="Q0AVT4"/>
<dbReference type="CDD" id="cd01309">
    <property type="entry name" value="Met_dep_hydrolase_C"/>
    <property type="match status" value="1"/>
</dbReference>
<dbReference type="RefSeq" id="WP_011641265.1">
    <property type="nucleotide sequence ID" value="NC_008346.1"/>
</dbReference>
<reference evidence="3" key="1">
    <citation type="journal article" date="2010" name="Environ. Microbiol.">
        <title>The genome of Syntrophomonas wolfei: new insights into syntrophic metabolism and biohydrogen production.</title>
        <authorList>
            <person name="Sieber J.R."/>
            <person name="Sims D.R."/>
            <person name="Han C."/>
            <person name="Kim E."/>
            <person name="Lykidis A."/>
            <person name="Lapidus A.L."/>
            <person name="McDonnald E."/>
            <person name="Rohlin L."/>
            <person name="Culley D.E."/>
            <person name="Gunsalus R."/>
            <person name="McInerney M.J."/>
        </authorList>
    </citation>
    <scope>NUCLEOTIDE SEQUENCE [LARGE SCALE GENOMIC DNA]</scope>
    <source>
        <strain evidence="3">DSM 2245B / Goettingen</strain>
    </source>
</reference>
<dbReference type="HOGENOM" id="CLU_046987_0_0_9"/>
<dbReference type="Pfam" id="PF01979">
    <property type="entry name" value="Amidohydro_1"/>
    <property type="match status" value="1"/>
</dbReference>
<organism evidence="2 3">
    <name type="scientific">Syntrophomonas wolfei subsp. wolfei (strain DSM 2245B / Goettingen)</name>
    <dbReference type="NCBI Taxonomy" id="335541"/>
    <lineage>
        <taxon>Bacteria</taxon>
        <taxon>Bacillati</taxon>
        <taxon>Bacillota</taxon>
        <taxon>Clostridia</taxon>
        <taxon>Eubacteriales</taxon>
        <taxon>Syntrophomonadaceae</taxon>
        <taxon>Syntrophomonas</taxon>
    </lineage>
</organism>
<name>Q0AVT4_SYNWW</name>
<proteinExistence type="predicted"/>
<accession>Q0AVT4</accession>